<keyword evidence="1" id="KW-0472">Membrane</keyword>
<evidence type="ECO:0000256" key="1">
    <source>
        <dbReference type="SAM" id="Phobius"/>
    </source>
</evidence>
<organism evidence="2">
    <name type="scientific">marine sediment metagenome</name>
    <dbReference type="NCBI Taxonomy" id="412755"/>
    <lineage>
        <taxon>unclassified sequences</taxon>
        <taxon>metagenomes</taxon>
        <taxon>ecological metagenomes</taxon>
    </lineage>
</organism>
<keyword evidence="1" id="KW-1133">Transmembrane helix</keyword>
<sequence>MKKNLIKYTLGLPVLVISTIVLVYVLIMALVFDAIRFLVFAAIYGKAPEYKITEIQTLKNLWKPIT</sequence>
<comment type="caution">
    <text evidence="2">The sequence shown here is derived from an EMBL/GenBank/DDBJ whole genome shotgun (WGS) entry which is preliminary data.</text>
</comment>
<gene>
    <name evidence="2" type="ORF">LCGC14_0305540</name>
</gene>
<dbReference type="AlphaFoldDB" id="A0A0F9TNN9"/>
<proteinExistence type="predicted"/>
<reference evidence="2" key="1">
    <citation type="journal article" date="2015" name="Nature">
        <title>Complex archaea that bridge the gap between prokaryotes and eukaryotes.</title>
        <authorList>
            <person name="Spang A."/>
            <person name="Saw J.H."/>
            <person name="Jorgensen S.L."/>
            <person name="Zaremba-Niedzwiedzka K."/>
            <person name="Martijn J."/>
            <person name="Lind A.E."/>
            <person name="van Eijk R."/>
            <person name="Schleper C."/>
            <person name="Guy L."/>
            <person name="Ettema T.J."/>
        </authorList>
    </citation>
    <scope>NUCLEOTIDE SEQUENCE</scope>
</reference>
<protein>
    <submittedName>
        <fullName evidence="2">Uncharacterized protein</fullName>
    </submittedName>
</protein>
<dbReference type="EMBL" id="LAZR01000195">
    <property type="protein sequence ID" value="KKN82730.1"/>
    <property type="molecule type" value="Genomic_DNA"/>
</dbReference>
<name>A0A0F9TNN9_9ZZZZ</name>
<keyword evidence="1" id="KW-0812">Transmembrane</keyword>
<feature type="transmembrane region" description="Helical" evidence="1">
    <location>
        <begin position="12"/>
        <end position="32"/>
    </location>
</feature>
<evidence type="ECO:0000313" key="2">
    <source>
        <dbReference type="EMBL" id="KKN82730.1"/>
    </source>
</evidence>
<accession>A0A0F9TNN9</accession>